<proteinExistence type="predicted"/>
<dbReference type="NCBIfam" id="TIGR00996">
    <property type="entry name" value="Mtu_fam_mce"/>
    <property type="match status" value="1"/>
</dbReference>
<dbReference type="PANTHER" id="PTHR33371">
    <property type="entry name" value="INTERMEMBRANE PHOSPHOLIPID TRANSPORT SYSTEM BINDING PROTEIN MLAD-RELATED"/>
    <property type="match status" value="1"/>
</dbReference>
<dbReference type="Pfam" id="PF11887">
    <property type="entry name" value="Mce4_CUP1"/>
    <property type="match status" value="1"/>
</dbReference>
<dbReference type="EMBL" id="JAAXOO010000010">
    <property type="protein sequence ID" value="NKY37848.1"/>
    <property type="molecule type" value="Genomic_DNA"/>
</dbReference>
<sequence length="434" mass="45160">MGEGIRWAIREGAGCNFGDAPRLEGGALSTPGLHSCAPPLRSPAPSLQTRGGPRPVRRRTGKGLGIRGGLIALVLVGVLAVSGCGAVTVQNIPMPEPGIGGPGYTVRARFEDALNLPDRAHVKIGGTDIGVVTAISTTDFVADVNLLIRADIRLPRGTTAELRQATPLGDVFIAMTLPREDPDAALLREGDVIDTDLTGAGASVEELMMSVSLLLNGGGLNQAARITAEMDSMFAGRAPQLAHLITEMTQVLGALNARTADIDGVLHGVNVLTGELAARKQELGQAADAFPDLLGLVAENNRDITALIQKISVTMSALGDFTDTTGPEFISLFDSIRGLMGGFTAMGDNLRQTLDGLHALYPSLEQSFEGPTLAVAARVSYLSIGALTDPAKSRLPDGTDVPAFIGSLAQVLQKIQGRLTSPPQPAPAPQEGPR</sequence>
<feature type="transmembrane region" description="Helical" evidence="2">
    <location>
        <begin position="64"/>
        <end position="89"/>
    </location>
</feature>
<keyword evidence="6" id="KW-1185">Reference proteome</keyword>
<reference evidence="5 6" key="1">
    <citation type="submission" date="2020-04" db="EMBL/GenBank/DDBJ databases">
        <title>MicrobeNet Type strains.</title>
        <authorList>
            <person name="Nicholson A.C."/>
        </authorList>
    </citation>
    <scope>NUCLEOTIDE SEQUENCE [LARGE SCALE GENOMIC DNA]</scope>
    <source>
        <strain evidence="5 6">DSM 45078</strain>
    </source>
</reference>
<protein>
    <submittedName>
        <fullName evidence="5">MCE family protein</fullName>
    </submittedName>
</protein>
<dbReference type="InterPro" id="IPR003399">
    <property type="entry name" value="Mce/MlaD"/>
</dbReference>
<accession>A0A846XNB9</accession>
<name>A0A846XNB9_9NOCA</name>
<evidence type="ECO:0000256" key="1">
    <source>
        <dbReference type="SAM" id="MobiDB-lite"/>
    </source>
</evidence>
<dbReference type="InterPro" id="IPR005693">
    <property type="entry name" value="Mce"/>
</dbReference>
<evidence type="ECO:0000313" key="5">
    <source>
        <dbReference type="EMBL" id="NKY37848.1"/>
    </source>
</evidence>
<dbReference type="AlphaFoldDB" id="A0A846XNB9"/>
<keyword evidence="2" id="KW-0812">Transmembrane</keyword>
<dbReference type="Pfam" id="PF02470">
    <property type="entry name" value="MlaD"/>
    <property type="match status" value="1"/>
</dbReference>
<evidence type="ECO:0000256" key="2">
    <source>
        <dbReference type="SAM" id="Phobius"/>
    </source>
</evidence>
<dbReference type="PANTHER" id="PTHR33371:SF15">
    <property type="entry name" value="LIPOPROTEIN LPRN"/>
    <property type="match status" value="1"/>
</dbReference>
<evidence type="ECO:0000259" key="3">
    <source>
        <dbReference type="Pfam" id="PF02470"/>
    </source>
</evidence>
<comment type="caution">
    <text evidence="5">The sequence shown here is derived from an EMBL/GenBank/DDBJ whole genome shotgun (WGS) entry which is preliminary data.</text>
</comment>
<dbReference type="InterPro" id="IPR024516">
    <property type="entry name" value="Mce_C"/>
</dbReference>
<feature type="domain" description="Mce/MlaD" evidence="3">
    <location>
        <begin position="102"/>
        <end position="176"/>
    </location>
</feature>
<organism evidence="5 6">
    <name type="scientific">Nocardia speluncae</name>
    <dbReference type="NCBI Taxonomy" id="419477"/>
    <lineage>
        <taxon>Bacteria</taxon>
        <taxon>Bacillati</taxon>
        <taxon>Actinomycetota</taxon>
        <taxon>Actinomycetes</taxon>
        <taxon>Mycobacteriales</taxon>
        <taxon>Nocardiaceae</taxon>
        <taxon>Nocardia</taxon>
    </lineage>
</organism>
<gene>
    <name evidence="5" type="ORF">HGA13_32995</name>
</gene>
<dbReference type="GO" id="GO:0005576">
    <property type="term" value="C:extracellular region"/>
    <property type="evidence" value="ECO:0007669"/>
    <property type="project" value="TreeGrafter"/>
</dbReference>
<keyword evidence="2" id="KW-0472">Membrane</keyword>
<feature type="domain" description="Mammalian cell entry C-terminal" evidence="4">
    <location>
        <begin position="186"/>
        <end position="368"/>
    </location>
</feature>
<evidence type="ECO:0000313" key="6">
    <source>
        <dbReference type="Proteomes" id="UP000565715"/>
    </source>
</evidence>
<keyword evidence="2" id="KW-1133">Transmembrane helix</keyword>
<evidence type="ECO:0000259" key="4">
    <source>
        <dbReference type="Pfam" id="PF11887"/>
    </source>
</evidence>
<feature type="region of interest" description="Disordered" evidence="1">
    <location>
        <begin position="36"/>
        <end position="61"/>
    </location>
</feature>
<dbReference type="Proteomes" id="UP000565715">
    <property type="component" value="Unassembled WGS sequence"/>
</dbReference>
<dbReference type="InterPro" id="IPR052336">
    <property type="entry name" value="MlaD_Phospholipid_Transporter"/>
</dbReference>